<dbReference type="EMBL" id="BFAA01005536">
    <property type="protein sequence ID" value="GCB65159.1"/>
    <property type="molecule type" value="Genomic_DNA"/>
</dbReference>
<dbReference type="Pfam" id="PF02115">
    <property type="entry name" value="Rho_GDI"/>
    <property type="match status" value="1"/>
</dbReference>
<comment type="similarity">
    <text evidence="2">Belongs to the Rho GDI family.</text>
</comment>
<keyword evidence="3" id="KW-0343">GTPase activation</keyword>
<reference evidence="5 6" key="1">
    <citation type="journal article" date="2018" name="Nat. Ecol. Evol.">
        <title>Shark genomes provide insights into elasmobranch evolution and the origin of vertebrates.</title>
        <authorList>
            <person name="Hara Y"/>
            <person name="Yamaguchi K"/>
            <person name="Onimaru K"/>
            <person name="Kadota M"/>
            <person name="Koyanagi M"/>
            <person name="Keeley SD"/>
            <person name="Tatsumi K"/>
            <person name="Tanaka K"/>
            <person name="Motone F"/>
            <person name="Kageyama Y"/>
            <person name="Nozu R"/>
            <person name="Adachi N"/>
            <person name="Nishimura O"/>
            <person name="Nakagawa R"/>
            <person name="Tanegashima C"/>
            <person name="Kiyatake I"/>
            <person name="Matsumoto R"/>
            <person name="Murakumo K"/>
            <person name="Nishida K"/>
            <person name="Terakita A"/>
            <person name="Kuratani S"/>
            <person name="Sato K"/>
            <person name="Hyodo S Kuraku.S."/>
        </authorList>
    </citation>
    <scope>NUCLEOTIDE SEQUENCE [LARGE SCALE GENOMIC DNA]</scope>
</reference>
<dbReference type="GO" id="GO:0016020">
    <property type="term" value="C:membrane"/>
    <property type="evidence" value="ECO:0007669"/>
    <property type="project" value="TreeGrafter"/>
</dbReference>
<comment type="caution">
    <text evidence="5">The sequence shown here is derived from an EMBL/GenBank/DDBJ whole genome shotgun (WGS) entry which is preliminary data.</text>
</comment>
<dbReference type="GO" id="GO:0005094">
    <property type="term" value="F:Rho GDP-dissociation inhibitor activity"/>
    <property type="evidence" value="ECO:0007669"/>
    <property type="project" value="InterPro"/>
</dbReference>
<feature type="non-terminal residue" evidence="5">
    <location>
        <position position="1"/>
    </location>
</feature>
<gene>
    <name evidence="5" type="ORF">scyTo_0011839</name>
</gene>
<dbReference type="Proteomes" id="UP000288216">
    <property type="component" value="Unassembled WGS sequence"/>
</dbReference>
<protein>
    <recommendedName>
        <fullName evidence="7">Rho GDP dissociation inhibitor (GDI) gamma</fullName>
    </recommendedName>
</protein>
<evidence type="ECO:0000313" key="5">
    <source>
        <dbReference type="EMBL" id="GCB65159.1"/>
    </source>
</evidence>
<evidence type="ECO:0000256" key="4">
    <source>
        <dbReference type="ARBA" id="ARBA00022490"/>
    </source>
</evidence>
<accession>A0A401NWB9</accession>
<dbReference type="InterPro" id="IPR024792">
    <property type="entry name" value="RhoGDI_dom_sf"/>
</dbReference>
<evidence type="ECO:0008006" key="7">
    <source>
        <dbReference type="Google" id="ProtNLM"/>
    </source>
</evidence>
<sequence>SRIPNVQVTRLTLVCAAAPEPISMDLAGDLVALKKTFVLKEGVEYRLKINFKVNREIVSGLKYVHYTCKGRLQASKDTYMVGSYGPRADEYEFISPIEEAPKGMMVRGMYTMKSHITDDDKSDHLHWEWKLNIKKDWKD</sequence>
<dbReference type="PANTHER" id="PTHR10980">
    <property type="entry name" value="RHO GDP-DISSOCIATION INHIBITOR"/>
    <property type="match status" value="1"/>
</dbReference>
<keyword evidence="4" id="KW-0963">Cytoplasm</keyword>
<proteinExistence type="inferred from homology"/>
<evidence type="ECO:0000256" key="3">
    <source>
        <dbReference type="ARBA" id="ARBA00022468"/>
    </source>
</evidence>
<dbReference type="STRING" id="75743.A0A401NWB9"/>
<keyword evidence="6" id="KW-1185">Reference proteome</keyword>
<dbReference type="AlphaFoldDB" id="A0A401NWB9"/>
<dbReference type="InterPro" id="IPR014756">
    <property type="entry name" value="Ig_E-set"/>
</dbReference>
<dbReference type="PRINTS" id="PR00492">
    <property type="entry name" value="RHOGDI"/>
</dbReference>
<evidence type="ECO:0000256" key="1">
    <source>
        <dbReference type="ARBA" id="ARBA00004496"/>
    </source>
</evidence>
<comment type="subcellular location">
    <subcellularLocation>
        <location evidence="1">Cytoplasm</location>
    </subcellularLocation>
</comment>
<dbReference type="Gene3D" id="2.70.50.30">
    <property type="entry name" value="Coagulation Factor XIII, subunit A, domain 1"/>
    <property type="match status" value="1"/>
</dbReference>
<dbReference type="SUPFAM" id="SSF81296">
    <property type="entry name" value="E set domains"/>
    <property type="match status" value="1"/>
</dbReference>
<dbReference type="GO" id="GO:0005829">
    <property type="term" value="C:cytosol"/>
    <property type="evidence" value="ECO:0007669"/>
    <property type="project" value="TreeGrafter"/>
</dbReference>
<dbReference type="PANTHER" id="PTHR10980:SF8">
    <property type="entry name" value="RHO GDP-DISSOCIATION INHIBITOR 3"/>
    <property type="match status" value="1"/>
</dbReference>
<evidence type="ECO:0000256" key="2">
    <source>
        <dbReference type="ARBA" id="ARBA00009758"/>
    </source>
</evidence>
<dbReference type="GO" id="GO:0007266">
    <property type="term" value="P:Rho protein signal transduction"/>
    <property type="evidence" value="ECO:0007669"/>
    <property type="project" value="InterPro"/>
</dbReference>
<dbReference type="GO" id="GO:0005096">
    <property type="term" value="F:GTPase activator activity"/>
    <property type="evidence" value="ECO:0007669"/>
    <property type="project" value="UniProtKB-KW"/>
</dbReference>
<name>A0A401NWB9_SCYTO</name>
<dbReference type="InterPro" id="IPR000406">
    <property type="entry name" value="Rho_GDI"/>
</dbReference>
<evidence type="ECO:0000313" key="6">
    <source>
        <dbReference type="Proteomes" id="UP000288216"/>
    </source>
</evidence>
<dbReference type="FunFam" id="2.70.50.30:FF:000003">
    <property type="entry name" value="Rho GDP-dissociation inhibitor 1"/>
    <property type="match status" value="1"/>
</dbReference>
<dbReference type="OMA" id="HYTCKGR"/>
<organism evidence="5 6">
    <name type="scientific">Scyliorhinus torazame</name>
    <name type="common">Cloudy catshark</name>
    <name type="synonym">Catulus torazame</name>
    <dbReference type="NCBI Taxonomy" id="75743"/>
    <lineage>
        <taxon>Eukaryota</taxon>
        <taxon>Metazoa</taxon>
        <taxon>Chordata</taxon>
        <taxon>Craniata</taxon>
        <taxon>Vertebrata</taxon>
        <taxon>Chondrichthyes</taxon>
        <taxon>Elasmobranchii</taxon>
        <taxon>Galeomorphii</taxon>
        <taxon>Galeoidea</taxon>
        <taxon>Carcharhiniformes</taxon>
        <taxon>Scyliorhinidae</taxon>
        <taxon>Scyliorhinus</taxon>
    </lineage>
</organism>
<dbReference type="OrthoDB" id="1683373at2759"/>